<dbReference type="EMBL" id="CP040820">
    <property type="protein sequence ID" value="QDL94419.1"/>
    <property type="molecule type" value="Genomic_DNA"/>
</dbReference>
<keyword evidence="4" id="KW-1185">Reference proteome</keyword>
<geneLocation type="plasmid" evidence="4">
    <name>pd4m1b</name>
</geneLocation>
<dbReference type="RefSeq" id="WP_138576200.1">
    <property type="nucleotide sequence ID" value="NZ_CP040820.1"/>
</dbReference>
<dbReference type="Proteomes" id="UP000305888">
    <property type="component" value="Plasmid pD4M1B"/>
</dbReference>
<dbReference type="Pfam" id="PF01557">
    <property type="entry name" value="FAA_hydrolase"/>
    <property type="match status" value="1"/>
</dbReference>
<protein>
    <submittedName>
        <fullName evidence="3">2-keto-4-pentenoate hydratase</fullName>
    </submittedName>
</protein>
<dbReference type="Gene3D" id="3.90.850.10">
    <property type="entry name" value="Fumarylacetoacetase-like, C-terminal domain"/>
    <property type="match status" value="1"/>
</dbReference>
<organism evidence="3 4">
    <name type="scientific">Paroceanicella profunda</name>
    <dbReference type="NCBI Taxonomy" id="2579971"/>
    <lineage>
        <taxon>Bacteria</taxon>
        <taxon>Pseudomonadati</taxon>
        <taxon>Pseudomonadota</taxon>
        <taxon>Alphaproteobacteria</taxon>
        <taxon>Rhodobacterales</taxon>
        <taxon>Paracoccaceae</taxon>
        <taxon>Paroceanicella</taxon>
    </lineage>
</organism>
<dbReference type="KEGG" id="ppru:FDP22_21345"/>
<evidence type="ECO:0000256" key="1">
    <source>
        <dbReference type="ARBA" id="ARBA00023239"/>
    </source>
</evidence>
<dbReference type="PANTHER" id="PTHR30143">
    <property type="entry name" value="ACID HYDRATASE"/>
    <property type="match status" value="1"/>
</dbReference>
<dbReference type="PANTHER" id="PTHR30143:SF0">
    <property type="entry name" value="2-KETO-4-PENTENOATE HYDRATASE"/>
    <property type="match status" value="1"/>
</dbReference>
<dbReference type="AlphaFoldDB" id="A0A5B8G4P1"/>
<dbReference type="InterPro" id="IPR011234">
    <property type="entry name" value="Fumarylacetoacetase-like_C"/>
</dbReference>
<name>A0A5B8G4P1_9RHOB</name>
<dbReference type="GO" id="GO:0008684">
    <property type="term" value="F:2-oxopent-4-enoate hydratase activity"/>
    <property type="evidence" value="ECO:0007669"/>
    <property type="project" value="TreeGrafter"/>
</dbReference>
<keyword evidence="1" id="KW-0456">Lyase</keyword>
<evidence type="ECO:0000313" key="3">
    <source>
        <dbReference type="EMBL" id="QDL94419.1"/>
    </source>
</evidence>
<dbReference type="GO" id="GO:0005737">
    <property type="term" value="C:cytoplasm"/>
    <property type="evidence" value="ECO:0007669"/>
    <property type="project" value="TreeGrafter"/>
</dbReference>
<accession>A0A5B8G4P1</accession>
<keyword evidence="3" id="KW-0614">Plasmid</keyword>
<feature type="domain" description="Fumarylacetoacetase-like C-terminal" evidence="2">
    <location>
        <begin position="83"/>
        <end position="250"/>
    </location>
</feature>
<evidence type="ECO:0000259" key="2">
    <source>
        <dbReference type="Pfam" id="PF01557"/>
    </source>
</evidence>
<dbReference type="SUPFAM" id="SSF56529">
    <property type="entry name" value="FAH"/>
    <property type="match status" value="1"/>
</dbReference>
<sequence length="255" mass="26590">MTQDTARLSPDALADRLIAARRDGTRLAPESFGASPASRDEALAVQTRVLSVFGPAGGFKTGRQEGQPPMIAPILASEIQASPAVLAPTASGRLAIELELGFLVTAPLPAADDPELEEKARACVALIPVLEIVDTRLTDHEPAGPLLRLADNQLNGGLVTGTPLADWQDFDFDAIRARLDLGDETVLDGPAEVPGGDAWATFCALVRGIGSHCGGLREGQIVITGSFNGMPFIRPGTAVRAHVEGLGDLSADYPA</sequence>
<dbReference type="InterPro" id="IPR036663">
    <property type="entry name" value="Fumarylacetoacetase_C_sf"/>
</dbReference>
<dbReference type="InterPro" id="IPR050772">
    <property type="entry name" value="Hydratase-Decarb/MhpD_sf"/>
</dbReference>
<dbReference type="OrthoDB" id="9792137at2"/>
<gene>
    <name evidence="3" type="ORF">FDP22_21345</name>
</gene>
<reference evidence="3 4" key="1">
    <citation type="submission" date="2019-06" db="EMBL/GenBank/DDBJ databases">
        <title>Genome sequence of Rhodobacteraceae bacterium D4M1.</title>
        <authorList>
            <person name="Cao J."/>
        </authorList>
    </citation>
    <scope>NUCLEOTIDE SEQUENCE [LARGE SCALE GENOMIC DNA]</scope>
    <source>
        <strain evidence="3 4">D4M1</strain>
        <plasmid evidence="4">pd4m1b</plasmid>
    </source>
</reference>
<proteinExistence type="predicted"/>
<evidence type="ECO:0000313" key="4">
    <source>
        <dbReference type="Proteomes" id="UP000305888"/>
    </source>
</evidence>